<organism evidence="1 2">
    <name type="scientific">Pedobacter steynii</name>
    <dbReference type="NCBI Taxonomy" id="430522"/>
    <lineage>
        <taxon>Bacteria</taxon>
        <taxon>Pseudomonadati</taxon>
        <taxon>Bacteroidota</taxon>
        <taxon>Sphingobacteriia</taxon>
        <taxon>Sphingobacteriales</taxon>
        <taxon>Sphingobacteriaceae</taxon>
        <taxon>Pedobacter</taxon>
    </lineage>
</organism>
<evidence type="ECO:0008006" key="3">
    <source>
        <dbReference type="Google" id="ProtNLM"/>
    </source>
</evidence>
<dbReference type="AlphaFoldDB" id="A0A1H0ATI1"/>
<sequence>MRIQVLVVFFVFFASCKNDAGVLRIDKYLNKKGFYTSTKHNKIIKSNFYDRKSNLIITTEYSRVGCNLIDSTSYSYNSKQQIVEEKHYTSVGFKDGTTCLSIFDLKDHIKYIYDDKDQILSRQLLKGNGSNILRKVDSSNSFYVKDSLSLLKEYLSDIDFVILKTDPKNIDKKDFGSEKVNIYTFNAVPSILMNYGIPINEVLKSLTTCVKDERIIKDMFVFENYCLTRAYKYKNGLIDRVIIESVKNVDNSKALSTEYFIQVPLSD</sequence>
<accession>A0A1H0ATI1</accession>
<gene>
    <name evidence="1" type="ORF">SAMN05421820_107194</name>
</gene>
<dbReference type="EMBL" id="FNGY01000007">
    <property type="protein sequence ID" value="SDN36645.1"/>
    <property type="molecule type" value="Genomic_DNA"/>
</dbReference>
<dbReference type="PROSITE" id="PS51257">
    <property type="entry name" value="PROKAR_LIPOPROTEIN"/>
    <property type="match status" value="1"/>
</dbReference>
<name>A0A1H0ATI1_9SPHI</name>
<dbReference type="RefSeq" id="WP_074610375.1">
    <property type="nucleotide sequence ID" value="NZ_FNGY01000007.1"/>
</dbReference>
<proteinExistence type="predicted"/>
<dbReference type="Proteomes" id="UP000183200">
    <property type="component" value="Unassembled WGS sequence"/>
</dbReference>
<dbReference type="OrthoDB" id="9885501at2"/>
<reference evidence="2" key="1">
    <citation type="submission" date="2016-10" db="EMBL/GenBank/DDBJ databases">
        <authorList>
            <person name="Varghese N."/>
            <person name="Submissions S."/>
        </authorList>
    </citation>
    <scope>NUCLEOTIDE SEQUENCE [LARGE SCALE GENOMIC DNA]</scope>
    <source>
        <strain evidence="2">DSM 19110</strain>
    </source>
</reference>
<evidence type="ECO:0000313" key="2">
    <source>
        <dbReference type="Proteomes" id="UP000183200"/>
    </source>
</evidence>
<evidence type="ECO:0000313" key="1">
    <source>
        <dbReference type="EMBL" id="SDN36645.1"/>
    </source>
</evidence>
<keyword evidence="2" id="KW-1185">Reference proteome</keyword>
<protein>
    <recommendedName>
        <fullName evidence="3">Lipoprotein</fullName>
    </recommendedName>
</protein>